<name>A0A4S4KW85_9AGAM</name>
<comment type="catalytic activity">
    <reaction evidence="1">
        <text>ATP + H2O = ADP + phosphate + H(+)</text>
        <dbReference type="Rhea" id="RHEA:13065"/>
        <dbReference type="ChEBI" id="CHEBI:15377"/>
        <dbReference type="ChEBI" id="CHEBI:15378"/>
        <dbReference type="ChEBI" id="CHEBI:30616"/>
        <dbReference type="ChEBI" id="CHEBI:43474"/>
        <dbReference type="ChEBI" id="CHEBI:456216"/>
        <dbReference type="EC" id="5.6.2.3"/>
    </reaction>
</comment>
<dbReference type="GO" id="GO:0016887">
    <property type="term" value="F:ATP hydrolysis activity"/>
    <property type="evidence" value="ECO:0007669"/>
    <property type="project" value="RHEA"/>
</dbReference>
<accession>A0A4S4KW85</accession>
<dbReference type="PANTHER" id="PTHR10492:SF95">
    <property type="entry name" value="HELITRON HELICASE-LIKE DOMAIN-CONTAINING PROTEIN"/>
    <property type="match status" value="1"/>
</dbReference>
<comment type="similarity">
    <text evidence="1">Belongs to the helicase family.</text>
</comment>
<feature type="domain" description="DNA helicase Pif1-like DEAD-box helicase" evidence="3">
    <location>
        <begin position="77"/>
        <end position="123"/>
    </location>
</feature>
<dbReference type="Pfam" id="PF05970">
    <property type="entry name" value="PIF1"/>
    <property type="match status" value="1"/>
</dbReference>
<keyword evidence="1" id="KW-0547">Nucleotide-binding</keyword>
<dbReference type="EMBL" id="SGPL01001429">
    <property type="protein sequence ID" value="THH03059.1"/>
    <property type="molecule type" value="Genomic_DNA"/>
</dbReference>
<dbReference type="GO" id="GO:0006310">
    <property type="term" value="P:DNA recombination"/>
    <property type="evidence" value="ECO:0007669"/>
    <property type="project" value="UniProtKB-KW"/>
</dbReference>
<comment type="caution">
    <text evidence="4">The sequence shown here is derived from an EMBL/GenBank/DDBJ whole genome shotgun (WGS) entry which is preliminary data.</text>
</comment>
<dbReference type="AlphaFoldDB" id="A0A4S4KW85"/>
<keyword evidence="1" id="KW-0233">DNA recombination</keyword>
<dbReference type="Proteomes" id="UP000310158">
    <property type="component" value="Unassembled WGS sequence"/>
</dbReference>
<keyword evidence="2" id="KW-0732">Signal</keyword>
<dbReference type="GO" id="GO:0006281">
    <property type="term" value="P:DNA repair"/>
    <property type="evidence" value="ECO:0007669"/>
    <property type="project" value="UniProtKB-KW"/>
</dbReference>
<dbReference type="GO" id="GO:0005524">
    <property type="term" value="F:ATP binding"/>
    <property type="evidence" value="ECO:0007669"/>
    <property type="project" value="UniProtKB-KW"/>
</dbReference>
<evidence type="ECO:0000256" key="1">
    <source>
        <dbReference type="RuleBase" id="RU363044"/>
    </source>
</evidence>
<keyword evidence="1" id="KW-0347">Helicase</keyword>
<keyword evidence="1" id="KW-0378">Hydrolase</keyword>
<dbReference type="InterPro" id="IPR010285">
    <property type="entry name" value="DNA_helicase_pif1-like_DEAD"/>
</dbReference>
<protein>
    <recommendedName>
        <fullName evidence="1">ATP-dependent DNA helicase</fullName>
        <ecNumber evidence="1">5.6.2.3</ecNumber>
    </recommendedName>
</protein>
<feature type="signal peptide" evidence="2">
    <location>
        <begin position="1"/>
        <end position="21"/>
    </location>
</feature>
<feature type="chain" id="PRO_5020973215" description="ATP-dependent DNA helicase" evidence="2">
    <location>
        <begin position="22"/>
        <end position="255"/>
    </location>
</feature>
<keyword evidence="1" id="KW-0227">DNA damage</keyword>
<keyword evidence="1" id="KW-0234">DNA repair</keyword>
<dbReference type="EC" id="5.6.2.3" evidence="1"/>
<evidence type="ECO:0000259" key="3">
    <source>
        <dbReference type="Pfam" id="PF05970"/>
    </source>
</evidence>
<keyword evidence="5" id="KW-1185">Reference proteome</keyword>
<sequence>MQGLHVTQVLLLFSFTYRQISYPCAIVKWFVPAADEPCDQTGMWLQKPDLNLDGQRVISVIHLDSVMRAAHLIGVYGIPFIELGDFRQVAPIVPNGGPHAILQASIKSSFLWPVMHILRLTTPICTAHDPEYTALIDTISEDFTHNKVSVSFLTATTSIDDCIDFLYPSHILPDATLCLNRAFLSPLHADVDNFNSVVLAAHLGDDMLYYSSNALQESDTVDALELLPDYFAQLKHAGVPDQELALKVGSICTIE</sequence>
<keyword evidence="1" id="KW-0067">ATP-binding</keyword>
<evidence type="ECO:0000256" key="2">
    <source>
        <dbReference type="SAM" id="SignalP"/>
    </source>
</evidence>
<dbReference type="PANTHER" id="PTHR10492">
    <property type="match status" value="1"/>
</dbReference>
<proteinExistence type="inferred from homology"/>
<reference evidence="4 5" key="1">
    <citation type="submission" date="2019-02" db="EMBL/GenBank/DDBJ databases">
        <title>Genome sequencing of the rare red list fungi Bondarzewia mesenterica.</title>
        <authorList>
            <person name="Buettner E."/>
            <person name="Kellner H."/>
        </authorList>
    </citation>
    <scope>NUCLEOTIDE SEQUENCE [LARGE SCALE GENOMIC DNA]</scope>
    <source>
        <strain evidence="4 5">DSM 108281</strain>
    </source>
</reference>
<dbReference type="GO" id="GO:0043139">
    <property type="term" value="F:5'-3' DNA helicase activity"/>
    <property type="evidence" value="ECO:0007669"/>
    <property type="project" value="UniProtKB-EC"/>
</dbReference>
<dbReference type="GO" id="GO:0000723">
    <property type="term" value="P:telomere maintenance"/>
    <property type="evidence" value="ECO:0007669"/>
    <property type="project" value="InterPro"/>
</dbReference>
<comment type="cofactor">
    <cofactor evidence="1">
        <name>Mg(2+)</name>
        <dbReference type="ChEBI" id="CHEBI:18420"/>
    </cofactor>
</comment>
<gene>
    <name evidence="4" type="ORF">EW146_g10514</name>
</gene>
<evidence type="ECO:0000313" key="4">
    <source>
        <dbReference type="EMBL" id="THH03059.1"/>
    </source>
</evidence>
<organism evidence="4 5">
    <name type="scientific">Bondarzewia mesenterica</name>
    <dbReference type="NCBI Taxonomy" id="1095465"/>
    <lineage>
        <taxon>Eukaryota</taxon>
        <taxon>Fungi</taxon>
        <taxon>Dikarya</taxon>
        <taxon>Basidiomycota</taxon>
        <taxon>Agaricomycotina</taxon>
        <taxon>Agaricomycetes</taxon>
        <taxon>Russulales</taxon>
        <taxon>Bondarzewiaceae</taxon>
        <taxon>Bondarzewia</taxon>
    </lineage>
</organism>
<dbReference type="OrthoDB" id="3187773at2759"/>
<evidence type="ECO:0000313" key="5">
    <source>
        <dbReference type="Proteomes" id="UP000310158"/>
    </source>
</evidence>